<dbReference type="RefSeq" id="XP_024553635.1">
    <property type="nucleotide sequence ID" value="XM_024697819.1"/>
</dbReference>
<keyword evidence="2" id="KW-1185">Reference proteome</keyword>
<dbReference type="OrthoDB" id="3521506at2759"/>
<protein>
    <submittedName>
        <fullName evidence="1">Uncharacterized protein</fullName>
    </submittedName>
</protein>
<proteinExistence type="predicted"/>
<dbReference type="VEuPathDB" id="FungiDB:Bcin16g00680"/>
<reference evidence="1 2" key="2">
    <citation type="journal article" date="2012" name="Eukaryot. Cell">
        <title>Genome update of Botrytis cinerea strains B05.10 and T4.</title>
        <authorList>
            <person name="Staats M."/>
            <person name="van Kan J.A."/>
        </authorList>
    </citation>
    <scope>NUCLEOTIDE SEQUENCE [LARGE SCALE GENOMIC DNA]</scope>
    <source>
        <strain evidence="1 2">B05.10</strain>
    </source>
</reference>
<dbReference type="Proteomes" id="UP000001798">
    <property type="component" value="Chromosome 16"/>
</dbReference>
<reference evidence="1 2" key="1">
    <citation type="journal article" date="2011" name="PLoS Genet.">
        <title>Genomic analysis of the necrotrophic fungal pathogens Sclerotinia sclerotiorum and Botrytis cinerea.</title>
        <authorList>
            <person name="Amselem J."/>
            <person name="Cuomo C.A."/>
            <person name="van Kan J.A."/>
            <person name="Viaud M."/>
            <person name="Benito E.P."/>
            <person name="Couloux A."/>
            <person name="Coutinho P.M."/>
            <person name="de Vries R.P."/>
            <person name="Dyer P.S."/>
            <person name="Fillinger S."/>
            <person name="Fournier E."/>
            <person name="Gout L."/>
            <person name="Hahn M."/>
            <person name="Kohn L."/>
            <person name="Lapalu N."/>
            <person name="Plummer K.M."/>
            <person name="Pradier J.M."/>
            <person name="Quevillon E."/>
            <person name="Sharon A."/>
            <person name="Simon A."/>
            <person name="ten Have A."/>
            <person name="Tudzynski B."/>
            <person name="Tudzynski P."/>
            <person name="Wincker P."/>
            <person name="Andrew M."/>
            <person name="Anthouard V."/>
            <person name="Beever R.E."/>
            <person name="Beffa R."/>
            <person name="Benoit I."/>
            <person name="Bouzid O."/>
            <person name="Brault B."/>
            <person name="Chen Z."/>
            <person name="Choquer M."/>
            <person name="Collemare J."/>
            <person name="Cotton P."/>
            <person name="Danchin E.G."/>
            <person name="Da Silva C."/>
            <person name="Gautier A."/>
            <person name="Giraud C."/>
            <person name="Giraud T."/>
            <person name="Gonzalez C."/>
            <person name="Grossetete S."/>
            <person name="Guldener U."/>
            <person name="Henrissat B."/>
            <person name="Howlett B.J."/>
            <person name="Kodira C."/>
            <person name="Kretschmer M."/>
            <person name="Lappartient A."/>
            <person name="Leroch M."/>
            <person name="Levis C."/>
            <person name="Mauceli E."/>
            <person name="Neuveglise C."/>
            <person name="Oeser B."/>
            <person name="Pearson M."/>
            <person name="Poulain J."/>
            <person name="Poussereau N."/>
            <person name="Quesneville H."/>
            <person name="Rascle C."/>
            <person name="Schumacher J."/>
            <person name="Segurens B."/>
            <person name="Sexton A."/>
            <person name="Silva E."/>
            <person name="Sirven C."/>
            <person name="Soanes D.M."/>
            <person name="Talbot N.J."/>
            <person name="Templeton M."/>
            <person name="Yandava C."/>
            <person name="Yarden O."/>
            <person name="Zeng Q."/>
            <person name="Rollins J.A."/>
            <person name="Lebrun M.H."/>
            <person name="Dickman M."/>
        </authorList>
    </citation>
    <scope>NUCLEOTIDE SEQUENCE [LARGE SCALE GENOMIC DNA]</scope>
    <source>
        <strain evidence="1 2">B05.10</strain>
    </source>
</reference>
<sequence>MGKNTKRAEDFIDEIPDSKLTGFPTSGGTIYKNTDFRLDMQSMATGDPKKHNLQVQVSKETKLAPKTVASLLVLQDDPPSAEAIKQALKASVNI</sequence>
<dbReference type="KEGG" id="bfu:BCIN_16g00680"/>
<name>A0A384K5X5_BOTFB</name>
<evidence type="ECO:0000313" key="2">
    <source>
        <dbReference type="Proteomes" id="UP000001798"/>
    </source>
</evidence>
<organism evidence="1 2">
    <name type="scientific">Botryotinia fuckeliana (strain B05.10)</name>
    <name type="common">Noble rot fungus</name>
    <name type="synonym">Botrytis cinerea</name>
    <dbReference type="NCBI Taxonomy" id="332648"/>
    <lineage>
        <taxon>Eukaryota</taxon>
        <taxon>Fungi</taxon>
        <taxon>Dikarya</taxon>
        <taxon>Ascomycota</taxon>
        <taxon>Pezizomycotina</taxon>
        <taxon>Leotiomycetes</taxon>
        <taxon>Helotiales</taxon>
        <taxon>Sclerotiniaceae</taxon>
        <taxon>Botrytis</taxon>
    </lineage>
</organism>
<dbReference type="EMBL" id="CP009820">
    <property type="protein sequence ID" value="ATZ58225.1"/>
    <property type="molecule type" value="Genomic_DNA"/>
</dbReference>
<dbReference type="GeneID" id="5427369"/>
<reference evidence="1 2" key="3">
    <citation type="journal article" date="2017" name="Mol. Plant Pathol.">
        <title>A gapless genome sequence of the fungus Botrytis cinerea.</title>
        <authorList>
            <person name="Van Kan J.A."/>
            <person name="Stassen J.H."/>
            <person name="Mosbach A."/>
            <person name="Van Der Lee T.A."/>
            <person name="Faino L."/>
            <person name="Farmer A.D."/>
            <person name="Papasotiriou D.G."/>
            <person name="Zhou S."/>
            <person name="Seidl M.F."/>
            <person name="Cottam E."/>
            <person name="Edel D."/>
            <person name="Hahn M."/>
            <person name="Schwartz D.C."/>
            <person name="Dietrich R.A."/>
            <person name="Widdison S."/>
            <person name="Scalliet G."/>
        </authorList>
    </citation>
    <scope>NUCLEOTIDE SEQUENCE [LARGE SCALE GENOMIC DNA]</scope>
    <source>
        <strain evidence="1 2">B05.10</strain>
    </source>
</reference>
<gene>
    <name evidence="1" type="ORF">BCIN_16g00680</name>
</gene>
<dbReference type="AlphaFoldDB" id="A0A384K5X5"/>
<dbReference type="OMA" id="THGEHEL"/>
<accession>A0A384K5X5</accession>
<evidence type="ECO:0000313" key="1">
    <source>
        <dbReference type="EMBL" id="ATZ58225.1"/>
    </source>
</evidence>